<dbReference type="Proteomes" id="UP000006053">
    <property type="component" value="Chromosome"/>
</dbReference>
<feature type="domain" description="4Fe-4S ferredoxin-type" evidence="6">
    <location>
        <begin position="81"/>
        <end position="110"/>
    </location>
</feature>
<evidence type="ECO:0000256" key="3">
    <source>
        <dbReference type="ARBA" id="ARBA00023004"/>
    </source>
</evidence>
<dbReference type="InterPro" id="IPR050954">
    <property type="entry name" value="ET_IronSulfur_Cluster-Binding"/>
</dbReference>
<proteinExistence type="predicted"/>
<dbReference type="eggNOG" id="COG0437">
    <property type="taxonomic scope" value="Bacteria"/>
</dbReference>
<keyword evidence="1" id="KW-0004">4Fe-4S</keyword>
<keyword evidence="2" id="KW-0479">Metal-binding</keyword>
<dbReference type="RefSeq" id="WP_014795346.1">
    <property type="nucleotide sequence ID" value="NC_018017.1"/>
</dbReference>
<name>I4AD38_DESDJ</name>
<reference evidence="7 8" key="2">
    <citation type="journal article" date="2015" name="J. Bacteriol.">
        <title>Genomic, proteomic, and biochemical analysis of the organohalide respiratory pathway in Desulfitobacterium dehalogenans.</title>
        <authorList>
            <person name="Kruse T."/>
            <person name="van de Pas B.A."/>
            <person name="Atteia A."/>
            <person name="Krab K."/>
            <person name="Hagen W.R."/>
            <person name="Goodwin L."/>
            <person name="Chain P."/>
            <person name="Boeren S."/>
            <person name="Maphosa F."/>
            <person name="Schraa G."/>
            <person name="de Vos W.M."/>
            <person name="van der Oost J."/>
            <person name="Smidt H."/>
            <person name="Stams A.J."/>
        </authorList>
    </citation>
    <scope>NUCLEOTIDE SEQUENCE [LARGE SCALE GENOMIC DNA]</scope>
    <source>
        <strain evidence="8">ATCC 51507 / DSM 9161 / JW/IU-DC1</strain>
    </source>
</reference>
<organism evidence="7 8">
    <name type="scientific">Desulfitobacterium dehalogenans (strain ATCC 51507 / DSM 9161 / JW/IU-DC1)</name>
    <dbReference type="NCBI Taxonomy" id="756499"/>
    <lineage>
        <taxon>Bacteria</taxon>
        <taxon>Bacillati</taxon>
        <taxon>Bacillota</taxon>
        <taxon>Clostridia</taxon>
        <taxon>Eubacteriales</taxon>
        <taxon>Desulfitobacteriaceae</taxon>
        <taxon>Desulfitobacterium</taxon>
    </lineage>
</organism>
<keyword evidence="3" id="KW-0408">Iron</keyword>
<evidence type="ECO:0000256" key="1">
    <source>
        <dbReference type="ARBA" id="ARBA00022485"/>
    </source>
</evidence>
<dbReference type="STRING" id="756499.Desde_3599"/>
<dbReference type="CDD" id="cd10551">
    <property type="entry name" value="PsrB"/>
    <property type="match status" value="1"/>
</dbReference>
<dbReference type="OrthoDB" id="9810688at2"/>
<gene>
    <name evidence="7" type="ordered locus">Desde_3599</name>
</gene>
<dbReference type="EMBL" id="CP003348">
    <property type="protein sequence ID" value="AFM01873.1"/>
    <property type="molecule type" value="Genomic_DNA"/>
</dbReference>
<evidence type="ECO:0000256" key="2">
    <source>
        <dbReference type="ARBA" id="ARBA00022723"/>
    </source>
</evidence>
<sequence precursor="true">MANLAMLLDMTRCAGCYGCVVSCKMENGSRPGVNYNGVQPLEWGEYPNANQRFLLTLCNHCEDPECVSVCPAGATTKSDNGAVLVDHEKCIGCGMCVSACPYGQRHLVKKDETSFPGEIAPYEEESVKRLNVVEKCTYCNQRVSQGLMPACVQNCPGKCRIFGDVADPESEISKYITTHNAIKVKGTSTYYVIPENMDEALLPAAYIASANAPVAPPEEDKSSSSGIITGVAVATVAAVAVGVGVGVAKSRSGKGGDDNNG</sequence>
<dbReference type="AlphaFoldDB" id="I4AD38"/>
<accession>I4AD38</accession>
<keyword evidence="5" id="KW-0812">Transmembrane</keyword>
<dbReference type="Gene3D" id="3.30.70.20">
    <property type="match status" value="2"/>
</dbReference>
<dbReference type="PROSITE" id="PS51379">
    <property type="entry name" value="4FE4S_FER_2"/>
    <property type="match status" value="1"/>
</dbReference>
<dbReference type="PANTHER" id="PTHR43177:SF3">
    <property type="entry name" value="PROTEIN NRFC HOMOLOG"/>
    <property type="match status" value="1"/>
</dbReference>
<dbReference type="SUPFAM" id="SSF54862">
    <property type="entry name" value="4Fe-4S ferredoxins"/>
    <property type="match status" value="1"/>
</dbReference>
<dbReference type="GO" id="GO:0046872">
    <property type="term" value="F:metal ion binding"/>
    <property type="evidence" value="ECO:0007669"/>
    <property type="project" value="UniProtKB-KW"/>
</dbReference>
<keyword evidence="8" id="KW-1185">Reference proteome</keyword>
<dbReference type="PANTHER" id="PTHR43177">
    <property type="entry name" value="PROTEIN NRFC"/>
    <property type="match status" value="1"/>
</dbReference>
<reference evidence="8" key="1">
    <citation type="submission" date="2012-06" db="EMBL/GenBank/DDBJ databases">
        <title>Complete sequence of Desulfitobacterium dehalogenans ATCC 51507.</title>
        <authorList>
            <person name="Lucas S."/>
            <person name="Han J."/>
            <person name="Lapidus A."/>
            <person name="Cheng J.-F."/>
            <person name="Goodwin L."/>
            <person name="Pitluck S."/>
            <person name="Peters L."/>
            <person name="Ovchinnikova G."/>
            <person name="Teshima H."/>
            <person name="Detter J.C."/>
            <person name="Han C."/>
            <person name="Tapia R."/>
            <person name="Land M."/>
            <person name="Hauser L."/>
            <person name="Kyrpides N."/>
            <person name="Ivanova N."/>
            <person name="Pagani I."/>
            <person name="Kruse T."/>
            <person name="de Vos W.M."/>
            <person name="Smidt H."/>
            <person name="Woyke T."/>
        </authorList>
    </citation>
    <scope>NUCLEOTIDE SEQUENCE [LARGE SCALE GENOMIC DNA]</scope>
    <source>
        <strain evidence="8">ATCC 51507 / DSM 9161 / JW/IU-DC1</strain>
    </source>
</reference>
<keyword evidence="5" id="KW-1133">Transmembrane helix</keyword>
<dbReference type="HOGENOM" id="CLU_043374_1_0_9"/>
<feature type="transmembrane region" description="Helical" evidence="5">
    <location>
        <begin position="227"/>
        <end position="248"/>
    </location>
</feature>
<dbReference type="InterPro" id="IPR017896">
    <property type="entry name" value="4Fe4S_Fe-S-bd"/>
</dbReference>
<evidence type="ECO:0000256" key="5">
    <source>
        <dbReference type="SAM" id="Phobius"/>
    </source>
</evidence>
<dbReference type="GO" id="GO:0051539">
    <property type="term" value="F:4 iron, 4 sulfur cluster binding"/>
    <property type="evidence" value="ECO:0007669"/>
    <property type="project" value="UniProtKB-KW"/>
</dbReference>
<evidence type="ECO:0000259" key="6">
    <source>
        <dbReference type="PROSITE" id="PS51379"/>
    </source>
</evidence>
<dbReference type="Pfam" id="PF13247">
    <property type="entry name" value="Fer4_11"/>
    <property type="match status" value="2"/>
</dbReference>
<dbReference type="PROSITE" id="PS00198">
    <property type="entry name" value="4FE4S_FER_1"/>
    <property type="match status" value="1"/>
</dbReference>
<dbReference type="KEGG" id="ddh:Desde_3599"/>
<evidence type="ECO:0000313" key="7">
    <source>
        <dbReference type="EMBL" id="AFM01873.1"/>
    </source>
</evidence>
<protein>
    <submittedName>
        <fullName evidence="7">Fe-S-cluster-containing hydrogenase subunit</fullName>
    </submittedName>
</protein>
<dbReference type="InterPro" id="IPR017900">
    <property type="entry name" value="4Fe4S_Fe_S_CS"/>
</dbReference>
<evidence type="ECO:0000256" key="4">
    <source>
        <dbReference type="ARBA" id="ARBA00023014"/>
    </source>
</evidence>
<dbReference type="Pfam" id="PF12800">
    <property type="entry name" value="Fer4_4"/>
    <property type="match status" value="1"/>
</dbReference>
<keyword evidence="4" id="KW-0411">Iron-sulfur</keyword>
<keyword evidence="5" id="KW-0472">Membrane</keyword>
<evidence type="ECO:0000313" key="8">
    <source>
        <dbReference type="Proteomes" id="UP000006053"/>
    </source>
</evidence>